<comment type="caution">
    <text evidence="8">The sequence shown here is derived from an EMBL/GenBank/DDBJ whole genome shotgun (WGS) entry which is preliminary data.</text>
</comment>
<feature type="compositionally biased region" description="Basic and acidic residues" evidence="5">
    <location>
        <begin position="24"/>
        <end position="33"/>
    </location>
</feature>
<evidence type="ECO:0000256" key="5">
    <source>
        <dbReference type="SAM" id="MobiDB-lite"/>
    </source>
</evidence>
<feature type="transmembrane region" description="Helical" evidence="6">
    <location>
        <begin position="76"/>
        <end position="96"/>
    </location>
</feature>
<gene>
    <name evidence="8" type="ORF">ACFQY0_02215</name>
</gene>
<evidence type="ECO:0000313" key="8">
    <source>
        <dbReference type="EMBL" id="MFC7335979.1"/>
    </source>
</evidence>
<keyword evidence="2 6" id="KW-0812">Transmembrane</keyword>
<dbReference type="EMBL" id="JBHTBS010000001">
    <property type="protein sequence ID" value="MFC7335979.1"/>
    <property type="molecule type" value="Genomic_DNA"/>
</dbReference>
<reference evidence="9" key="1">
    <citation type="journal article" date="2019" name="Int. J. Syst. Evol. Microbiol.">
        <title>The Global Catalogue of Microorganisms (GCM) 10K type strain sequencing project: providing services to taxonomists for standard genome sequencing and annotation.</title>
        <authorList>
            <consortium name="The Broad Institute Genomics Platform"/>
            <consortium name="The Broad Institute Genome Sequencing Center for Infectious Disease"/>
            <person name="Wu L."/>
            <person name="Ma J."/>
        </authorList>
    </citation>
    <scope>NUCLEOTIDE SEQUENCE [LARGE SCALE GENOMIC DNA]</scope>
    <source>
        <strain evidence="9">CGMCC 4.1467</strain>
    </source>
</reference>
<evidence type="ECO:0000256" key="1">
    <source>
        <dbReference type="ARBA" id="ARBA00004127"/>
    </source>
</evidence>
<keyword evidence="9" id="KW-1185">Reference proteome</keyword>
<feature type="transmembrane region" description="Helical" evidence="6">
    <location>
        <begin position="120"/>
        <end position="141"/>
    </location>
</feature>
<feature type="compositionally biased region" description="Basic and acidic residues" evidence="5">
    <location>
        <begin position="1"/>
        <end position="17"/>
    </location>
</feature>
<keyword evidence="4 6" id="KW-0472">Membrane</keyword>
<dbReference type="RefSeq" id="WP_379708632.1">
    <property type="nucleotide sequence ID" value="NZ_JBHTBS010000001.1"/>
</dbReference>
<evidence type="ECO:0000256" key="2">
    <source>
        <dbReference type="ARBA" id="ARBA00022692"/>
    </source>
</evidence>
<evidence type="ECO:0000313" key="9">
    <source>
        <dbReference type="Proteomes" id="UP001596472"/>
    </source>
</evidence>
<keyword evidence="3 6" id="KW-1133">Transmembrane helix</keyword>
<evidence type="ECO:0000256" key="6">
    <source>
        <dbReference type="SAM" id="Phobius"/>
    </source>
</evidence>
<protein>
    <submittedName>
        <fullName evidence="8">YidH family protein</fullName>
    </submittedName>
</protein>
<proteinExistence type="predicted"/>
<dbReference type="Proteomes" id="UP001596472">
    <property type="component" value="Unassembled WGS sequence"/>
</dbReference>
<accession>A0ABW2L2M3</accession>
<organism evidence="8 9">
    <name type="scientific">Haloferula chungangensis</name>
    <dbReference type="NCBI Taxonomy" id="1048331"/>
    <lineage>
        <taxon>Bacteria</taxon>
        <taxon>Pseudomonadati</taxon>
        <taxon>Verrucomicrobiota</taxon>
        <taxon>Verrucomicrobiia</taxon>
        <taxon>Verrucomicrobiales</taxon>
        <taxon>Verrucomicrobiaceae</taxon>
        <taxon>Haloferula</taxon>
    </lineage>
</organism>
<name>A0ABW2L2M3_9BACT</name>
<evidence type="ECO:0000256" key="3">
    <source>
        <dbReference type="ARBA" id="ARBA00022989"/>
    </source>
</evidence>
<evidence type="ECO:0000256" key="4">
    <source>
        <dbReference type="ARBA" id="ARBA00023136"/>
    </source>
</evidence>
<feature type="region of interest" description="Disordered" evidence="5">
    <location>
        <begin position="1"/>
        <end position="33"/>
    </location>
</feature>
<feature type="transmembrane region" description="Helical" evidence="6">
    <location>
        <begin position="48"/>
        <end position="69"/>
    </location>
</feature>
<evidence type="ECO:0000259" key="7">
    <source>
        <dbReference type="Pfam" id="PF02656"/>
    </source>
</evidence>
<feature type="domain" description="DUF202" evidence="7">
    <location>
        <begin position="39"/>
        <end position="100"/>
    </location>
</feature>
<sequence>MSDPDRKKPRSEKLAEKRTKKAKERSDLAEERTSFAEDRTLLANERTFAGWAKASFAAIALGLGFQALFRRAEPVWVPKCVATLFILLGIALIWLAERRAVGLLNERNGNHVNLTSPRTFLLLAISVTVGGLVLIASIWFLI</sequence>
<dbReference type="InterPro" id="IPR003807">
    <property type="entry name" value="DUF202"/>
</dbReference>
<dbReference type="Pfam" id="PF02656">
    <property type="entry name" value="DUF202"/>
    <property type="match status" value="1"/>
</dbReference>
<comment type="subcellular location">
    <subcellularLocation>
        <location evidence="1">Endomembrane system</location>
        <topology evidence="1">Multi-pass membrane protein</topology>
    </subcellularLocation>
</comment>